<evidence type="ECO:0000256" key="1">
    <source>
        <dbReference type="ARBA" id="ARBA00001231"/>
    </source>
</evidence>
<dbReference type="GO" id="GO:0005975">
    <property type="term" value="P:carbohydrate metabolic process"/>
    <property type="evidence" value="ECO:0007669"/>
    <property type="project" value="InterPro"/>
</dbReference>
<dbReference type="Pfam" id="PF00728">
    <property type="entry name" value="Glyco_hydro_20"/>
    <property type="match status" value="1"/>
</dbReference>
<dbReference type="AlphaFoldDB" id="A0A2U2BBZ0"/>
<accession>A0A2U2BBZ0</accession>
<dbReference type="InterPro" id="IPR015882">
    <property type="entry name" value="HEX_bac_N"/>
</dbReference>
<dbReference type="Pfam" id="PF02838">
    <property type="entry name" value="Glyco_hydro_20b"/>
    <property type="match status" value="1"/>
</dbReference>
<reference evidence="9 10" key="1">
    <citation type="submission" date="2018-05" db="EMBL/GenBank/DDBJ databases">
        <title>Marinilabilia rubrum sp. nov., isolated from saltern sediment.</title>
        <authorList>
            <person name="Zhang R."/>
        </authorList>
    </citation>
    <scope>NUCLEOTIDE SEQUENCE [LARGE SCALE GENOMIC DNA]</scope>
    <source>
        <strain evidence="9 10">WTE16</strain>
    </source>
</reference>
<dbReference type="EC" id="3.2.1.52" evidence="3"/>
<dbReference type="InterPro" id="IPR029018">
    <property type="entry name" value="Hex-like_dom2"/>
</dbReference>
<evidence type="ECO:0000313" key="10">
    <source>
        <dbReference type="Proteomes" id="UP000244956"/>
    </source>
</evidence>
<evidence type="ECO:0000256" key="2">
    <source>
        <dbReference type="ARBA" id="ARBA00006285"/>
    </source>
</evidence>
<dbReference type="InterPro" id="IPR017853">
    <property type="entry name" value="GH"/>
</dbReference>
<dbReference type="GO" id="GO:0016020">
    <property type="term" value="C:membrane"/>
    <property type="evidence" value="ECO:0007669"/>
    <property type="project" value="TreeGrafter"/>
</dbReference>
<sequence length="678" mass="77974">MKKTSQIKWGLILLLILGFTITTTAQKENVPHLLPMPQQVEWHSGNCPASFRSVSGDDETGLVVEWLDAIGLKQKEASPVTILINKVGDIREATVNKNEAYRLNIQDNSITIDAVTNQGIYRAIQTLRQLIVSDHQQPVIKASTITDWPAFRIRGFMHDTGRGFIPFDELKKQIELLARFKINVFHWHLTEDIGWRLESKVFPQLTDSSNFERLPGKYYTIDQARELVDFCKKHHVLLIPEIDMPGHSAAFTRAIGHDMQSEKGMEKLKVLMDEICEVFAELPYIHIGTDEVRFTNPDFVPEMVSYIRDKGKKVISWNPGWHYQSDEIDMIQMWSSRGELLPGTPAIDSRLHYINHFDSFADIVALYHSNVAGVKEGTPDVAGAIIALWNDRHVESTEDILSQNGFYPSMLTLAESTWKGGREKYFYERGTLIKPDEKTDYPSFTNFETRMLHFKQEAFAAEPFAYVKQSNVKWRITEPFPNGGDLTKTFPPEKKIKKKYRWKKDIYETSLATGAGIYLRHVWGTLVPSFYENPQPNHTAYAYTWIYSPEQQEAGLHLRFQNYSRSEKDIPPPQGKWDFNESKAWLNGNEISPPNWENQHRERTSEISLRNENWEGNAPIPVTLQKGWNKLLLKLPVGEFTSDEVRLVKWMFNAVLVTPDGGEALEGIIYSPDKKLKR</sequence>
<dbReference type="Gene3D" id="3.30.379.10">
    <property type="entry name" value="Chitobiase/beta-hexosaminidase domain 2-like"/>
    <property type="match status" value="1"/>
</dbReference>
<dbReference type="SUPFAM" id="SSF55545">
    <property type="entry name" value="beta-N-acetylhexosaminidase-like domain"/>
    <property type="match status" value="1"/>
</dbReference>
<evidence type="ECO:0000259" key="7">
    <source>
        <dbReference type="Pfam" id="PF00728"/>
    </source>
</evidence>
<dbReference type="PANTHER" id="PTHR22600">
    <property type="entry name" value="BETA-HEXOSAMINIDASE"/>
    <property type="match status" value="1"/>
</dbReference>
<dbReference type="GO" id="GO:0030203">
    <property type="term" value="P:glycosaminoglycan metabolic process"/>
    <property type="evidence" value="ECO:0007669"/>
    <property type="project" value="TreeGrafter"/>
</dbReference>
<evidence type="ECO:0000313" key="9">
    <source>
        <dbReference type="EMBL" id="PWE00543.1"/>
    </source>
</evidence>
<evidence type="ECO:0000256" key="4">
    <source>
        <dbReference type="ARBA" id="ARBA00022801"/>
    </source>
</evidence>
<dbReference type="PRINTS" id="PR00738">
    <property type="entry name" value="GLHYDRLASE20"/>
</dbReference>
<keyword evidence="4" id="KW-0378">Hydrolase</keyword>
<dbReference type="GO" id="GO:0004563">
    <property type="term" value="F:beta-N-acetylhexosaminidase activity"/>
    <property type="evidence" value="ECO:0007669"/>
    <property type="project" value="UniProtKB-EC"/>
</dbReference>
<evidence type="ECO:0000256" key="5">
    <source>
        <dbReference type="ARBA" id="ARBA00023295"/>
    </source>
</evidence>
<dbReference type="Proteomes" id="UP000244956">
    <property type="component" value="Unassembled WGS sequence"/>
</dbReference>
<comment type="caution">
    <text evidence="9">The sequence shown here is derived from an EMBL/GenBank/DDBJ whole genome shotgun (WGS) entry which is preliminary data.</text>
</comment>
<feature type="domain" description="Beta-hexosaminidase bacterial type N-terminal" evidence="8">
    <location>
        <begin position="31"/>
        <end position="148"/>
    </location>
</feature>
<dbReference type="InterPro" id="IPR025705">
    <property type="entry name" value="Beta_hexosaminidase_sua/sub"/>
</dbReference>
<proteinExistence type="inferred from homology"/>
<comment type="catalytic activity">
    <reaction evidence="1">
        <text>Hydrolysis of terminal non-reducing N-acetyl-D-hexosamine residues in N-acetyl-beta-D-hexosaminides.</text>
        <dbReference type="EC" id="3.2.1.52"/>
    </reaction>
</comment>
<keyword evidence="5" id="KW-0326">Glycosidase</keyword>
<gene>
    <name evidence="9" type="ORF">DDZ16_05425</name>
</gene>
<dbReference type="EMBL" id="QEWP01000003">
    <property type="protein sequence ID" value="PWE00543.1"/>
    <property type="molecule type" value="Genomic_DNA"/>
</dbReference>
<dbReference type="InterPro" id="IPR015883">
    <property type="entry name" value="Glyco_hydro_20_cat"/>
</dbReference>
<protein>
    <recommendedName>
        <fullName evidence="3">beta-N-acetylhexosaminidase</fullName>
        <ecNumber evidence="3">3.2.1.52</ecNumber>
    </recommendedName>
</protein>
<name>A0A2U2BBZ0_9BACT</name>
<evidence type="ECO:0000259" key="8">
    <source>
        <dbReference type="Pfam" id="PF02838"/>
    </source>
</evidence>
<dbReference type="PANTHER" id="PTHR22600:SF57">
    <property type="entry name" value="BETA-N-ACETYLHEXOSAMINIDASE"/>
    <property type="match status" value="1"/>
</dbReference>
<organism evidence="9 10">
    <name type="scientific">Marinilabilia rubra</name>
    <dbReference type="NCBI Taxonomy" id="2162893"/>
    <lineage>
        <taxon>Bacteria</taxon>
        <taxon>Pseudomonadati</taxon>
        <taxon>Bacteroidota</taxon>
        <taxon>Bacteroidia</taxon>
        <taxon>Marinilabiliales</taxon>
        <taxon>Marinilabiliaceae</taxon>
        <taxon>Marinilabilia</taxon>
    </lineage>
</organism>
<feature type="domain" description="Glycoside hydrolase family 20 catalytic" evidence="7">
    <location>
        <begin position="151"/>
        <end position="255"/>
    </location>
</feature>
<dbReference type="SUPFAM" id="SSF51445">
    <property type="entry name" value="(Trans)glycosidases"/>
    <property type="match status" value="1"/>
</dbReference>
<comment type="similarity">
    <text evidence="2">Belongs to the glycosyl hydrolase 20 family.</text>
</comment>
<dbReference type="Gene3D" id="3.20.20.80">
    <property type="entry name" value="Glycosidases"/>
    <property type="match status" value="1"/>
</dbReference>
<feature type="active site" description="Proton donor" evidence="6">
    <location>
        <position position="291"/>
    </location>
</feature>
<evidence type="ECO:0000256" key="6">
    <source>
        <dbReference type="PIRSR" id="PIRSR625705-1"/>
    </source>
</evidence>
<keyword evidence="10" id="KW-1185">Reference proteome</keyword>
<dbReference type="OrthoDB" id="1090159at2"/>
<evidence type="ECO:0000256" key="3">
    <source>
        <dbReference type="ARBA" id="ARBA00012663"/>
    </source>
</evidence>